<proteinExistence type="predicted"/>
<sequence length="59" mass="6837">MEFWKVAIIVRPNNGGKSEFYPPRYLRRVIGKWAVEFRFGCVKDSLKALEIIRKGGIPV</sequence>
<accession>A0A0F9JYN6</accession>
<gene>
    <name evidence="1" type="ORF">LCGC14_1768610</name>
</gene>
<reference evidence="1" key="1">
    <citation type="journal article" date="2015" name="Nature">
        <title>Complex archaea that bridge the gap between prokaryotes and eukaryotes.</title>
        <authorList>
            <person name="Spang A."/>
            <person name="Saw J.H."/>
            <person name="Jorgensen S.L."/>
            <person name="Zaremba-Niedzwiedzka K."/>
            <person name="Martijn J."/>
            <person name="Lind A.E."/>
            <person name="van Eijk R."/>
            <person name="Schleper C."/>
            <person name="Guy L."/>
            <person name="Ettema T.J."/>
        </authorList>
    </citation>
    <scope>NUCLEOTIDE SEQUENCE</scope>
</reference>
<evidence type="ECO:0000313" key="1">
    <source>
        <dbReference type="EMBL" id="KKM04013.1"/>
    </source>
</evidence>
<name>A0A0F9JYN6_9ZZZZ</name>
<organism evidence="1">
    <name type="scientific">marine sediment metagenome</name>
    <dbReference type="NCBI Taxonomy" id="412755"/>
    <lineage>
        <taxon>unclassified sequences</taxon>
        <taxon>metagenomes</taxon>
        <taxon>ecological metagenomes</taxon>
    </lineage>
</organism>
<comment type="caution">
    <text evidence="1">The sequence shown here is derived from an EMBL/GenBank/DDBJ whole genome shotgun (WGS) entry which is preliminary data.</text>
</comment>
<dbReference type="AlphaFoldDB" id="A0A0F9JYN6"/>
<dbReference type="EMBL" id="LAZR01016555">
    <property type="protein sequence ID" value="KKM04013.1"/>
    <property type="molecule type" value="Genomic_DNA"/>
</dbReference>
<protein>
    <submittedName>
        <fullName evidence="1">Uncharacterized protein</fullName>
    </submittedName>
</protein>